<evidence type="ECO:0000313" key="7">
    <source>
        <dbReference type="Proteomes" id="UP000887574"/>
    </source>
</evidence>
<name>A0A915DBV4_9BILA</name>
<evidence type="ECO:0000313" key="8">
    <source>
        <dbReference type="WBParaSite" id="jg1759"/>
    </source>
</evidence>
<dbReference type="InterPro" id="IPR017907">
    <property type="entry name" value="Znf_RING_CS"/>
</dbReference>
<evidence type="ECO:0000256" key="2">
    <source>
        <dbReference type="ARBA" id="ARBA00022771"/>
    </source>
</evidence>
<dbReference type="InterPro" id="IPR001841">
    <property type="entry name" value="Znf_RING"/>
</dbReference>
<keyword evidence="7" id="KW-1185">Reference proteome</keyword>
<dbReference type="Gene3D" id="3.30.40.10">
    <property type="entry name" value="Zinc/RING finger domain, C3HC4 (zinc finger)"/>
    <property type="match status" value="1"/>
</dbReference>
<feature type="domain" description="RING-type" evidence="6">
    <location>
        <begin position="25"/>
        <end position="69"/>
    </location>
</feature>
<organism evidence="7 8">
    <name type="scientific">Ditylenchus dipsaci</name>
    <dbReference type="NCBI Taxonomy" id="166011"/>
    <lineage>
        <taxon>Eukaryota</taxon>
        <taxon>Metazoa</taxon>
        <taxon>Ecdysozoa</taxon>
        <taxon>Nematoda</taxon>
        <taxon>Chromadorea</taxon>
        <taxon>Rhabditida</taxon>
        <taxon>Tylenchina</taxon>
        <taxon>Tylenchomorpha</taxon>
        <taxon>Sphaerularioidea</taxon>
        <taxon>Anguinidae</taxon>
        <taxon>Anguininae</taxon>
        <taxon>Ditylenchus</taxon>
    </lineage>
</organism>
<feature type="compositionally biased region" description="Basic and acidic residues" evidence="5">
    <location>
        <begin position="192"/>
        <end position="216"/>
    </location>
</feature>
<evidence type="ECO:0000256" key="5">
    <source>
        <dbReference type="SAM" id="MobiDB-lite"/>
    </source>
</evidence>
<accession>A0A915DBV4</accession>
<keyword evidence="1" id="KW-0479">Metal-binding</keyword>
<feature type="region of interest" description="Disordered" evidence="5">
    <location>
        <begin position="192"/>
        <end position="224"/>
    </location>
</feature>
<evidence type="ECO:0000256" key="4">
    <source>
        <dbReference type="PROSITE-ProRule" id="PRU00175"/>
    </source>
</evidence>
<protein>
    <submittedName>
        <fullName evidence="8">RING-type domain-containing protein</fullName>
    </submittedName>
</protein>
<dbReference type="PROSITE" id="PS50089">
    <property type="entry name" value="ZF_RING_2"/>
    <property type="match status" value="1"/>
</dbReference>
<dbReference type="GO" id="GO:0008270">
    <property type="term" value="F:zinc ion binding"/>
    <property type="evidence" value="ECO:0007669"/>
    <property type="project" value="UniProtKB-KW"/>
</dbReference>
<keyword evidence="3" id="KW-0862">Zinc</keyword>
<dbReference type="InterPro" id="IPR013083">
    <property type="entry name" value="Znf_RING/FYVE/PHD"/>
</dbReference>
<dbReference type="AlphaFoldDB" id="A0A915DBV4"/>
<dbReference type="PROSITE" id="PS00518">
    <property type="entry name" value="ZF_RING_1"/>
    <property type="match status" value="1"/>
</dbReference>
<evidence type="ECO:0000256" key="3">
    <source>
        <dbReference type="ARBA" id="ARBA00022833"/>
    </source>
</evidence>
<evidence type="ECO:0000256" key="1">
    <source>
        <dbReference type="ARBA" id="ARBA00022723"/>
    </source>
</evidence>
<reference evidence="8" key="1">
    <citation type="submission" date="2022-11" db="UniProtKB">
        <authorList>
            <consortium name="WormBaseParasite"/>
        </authorList>
    </citation>
    <scope>IDENTIFICATION</scope>
</reference>
<dbReference type="SUPFAM" id="SSF57850">
    <property type="entry name" value="RING/U-box"/>
    <property type="match status" value="1"/>
</dbReference>
<dbReference type="SMART" id="SM00184">
    <property type="entry name" value="RING"/>
    <property type="match status" value="1"/>
</dbReference>
<sequence>MEHLHSLVPIATSNIADLNCLIPRCCRCRREFSVYDNTPFILSCSHTFCCKCMAELNSNTAKNRRCPMCLVKYTTYQVNLHCLDLVVRIKIMTGNLNSCNECLKLVSAQHLRRCLTCEEEVLARTDFSRARTSKTRVSCVVCLECALENHKSHELRIETSLFTTVNRPTSIHTNNQQWSMGITTGQTTMRTLAKEENSKKSWSESAQKDKAEKGAPKSEQTPLRVPIKNRFEYSNNRGSFQLRHQRSYVNAPSSIGVNATPPTAANNITMNKSVLPPICYTSIVDNSFYNKCP</sequence>
<proteinExistence type="predicted"/>
<evidence type="ECO:0000259" key="6">
    <source>
        <dbReference type="PROSITE" id="PS50089"/>
    </source>
</evidence>
<dbReference type="WBParaSite" id="jg1759">
    <property type="protein sequence ID" value="jg1759"/>
    <property type="gene ID" value="jg1759"/>
</dbReference>
<keyword evidence="2 4" id="KW-0863">Zinc-finger</keyword>
<dbReference type="Proteomes" id="UP000887574">
    <property type="component" value="Unplaced"/>
</dbReference>